<proteinExistence type="predicted"/>
<gene>
    <name evidence="1" type="ORF">PLEPLA_LOCUS47170</name>
</gene>
<comment type="caution">
    <text evidence="1">The sequence shown here is derived from an EMBL/GenBank/DDBJ whole genome shotgun (WGS) entry which is preliminary data.</text>
</comment>
<reference evidence="1" key="1">
    <citation type="submission" date="2020-03" db="EMBL/GenBank/DDBJ databases">
        <authorList>
            <person name="Weist P."/>
        </authorList>
    </citation>
    <scope>NUCLEOTIDE SEQUENCE</scope>
</reference>
<dbReference type="EMBL" id="CADEAL010004426">
    <property type="protein sequence ID" value="CAB1459333.1"/>
    <property type="molecule type" value="Genomic_DNA"/>
</dbReference>
<evidence type="ECO:0000313" key="2">
    <source>
        <dbReference type="Proteomes" id="UP001153269"/>
    </source>
</evidence>
<evidence type="ECO:0000313" key="1">
    <source>
        <dbReference type="EMBL" id="CAB1459333.1"/>
    </source>
</evidence>
<name>A0A9N7VY71_PLEPL</name>
<sequence>MWANGERLDVENLCRTQLNSPGVVYSSDESSSRRDSSDALGLKMVVLCCTQWNFTHYTYTCSSGDLESDTLHLYLQGPEGCTQISGILH</sequence>
<protein>
    <submittedName>
        <fullName evidence="1">Uncharacterized protein</fullName>
    </submittedName>
</protein>
<dbReference type="Proteomes" id="UP001153269">
    <property type="component" value="Unassembled WGS sequence"/>
</dbReference>
<keyword evidence="2" id="KW-1185">Reference proteome</keyword>
<dbReference type="AlphaFoldDB" id="A0A9N7VY71"/>
<organism evidence="1 2">
    <name type="scientific">Pleuronectes platessa</name>
    <name type="common">European plaice</name>
    <dbReference type="NCBI Taxonomy" id="8262"/>
    <lineage>
        <taxon>Eukaryota</taxon>
        <taxon>Metazoa</taxon>
        <taxon>Chordata</taxon>
        <taxon>Craniata</taxon>
        <taxon>Vertebrata</taxon>
        <taxon>Euteleostomi</taxon>
        <taxon>Actinopterygii</taxon>
        <taxon>Neopterygii</taxon>
        <taxon>Teleostei</taxon>
        <taxon>Neoteleostei</taxon>
        <taxon>Acanthomorphata</taxon>
        <taxon>Carangaria</taxon>
        <taxon>Pleuronectiformes</taxon>
        <taxon>Pleuronectoidei</taxon>
        <taxon>Pleuronectidae</taxon>
        <taxon>Pleuronectes</taxon>
    </lineage>
</organism>
<accession>A0A9N7VY71</accession>